<proteinExistence type="predicted"/>
<feature type="region of interest" description="Disordered" evidence="1">
    <location>
        <begin position="176"/>
        <end position="198"/>
    </location>
</feature>
<feature type="compositionally biased region" description="Basic and acidic residues" evidence="1">
    <location>
        <begin position="456"/>
        <end position="472"/>
    </location>
</feature>
<sequence>MPQIYRRHSEYTPRTVPQPSRRQSLVAGPQLTDADDAIVLSDLVRTGEASRLRRRGAMRLDHTLAATTRPPSAQQQLPPITLMPPAPRRPFALPAQPTGVPLTPTWGSPDAAGDEIPDSWQNWGTFDEPLTGSGSSGLDEQRRSAEHEDDEESFILYCGGAISKVPSADCSRPFEPSPLALPRSAARKSSTRPNAPRTNGCGTVVHLRAYSQKPRGVFVGKQQATDAVVPMDAAYFERSVVTRMMKSACGCVREGVGCSVCGNPLGTRYAPCQAASEGIFKPRCPAPPRAARPRHPAGPAYWDAAHGSQRAPPGAFFVHTFFADHVSSSPACAFPPTERAEHAPPPPPARTETWLGYTPAASPRPYSPAFAPNPSTPEPVPAEPLGATRRMALRRADSIYEPAEGRPLRRPAAYGAVIEFDDAAFGLEDMVSAPRAEDRLTVDVSLRGGLDADGVRVDRDELAEPGSPDKNESMVWPGR</sequence>
<accession>A0A0C3S607</accession>
<evidence type="ECO:0000313" key="3">
    <source>
        <dbReference type="Proteomes" id="UP000053257"/>
    </source>
</evidence>
<evidence type="ECO:0000313" key="2">
    <source>
        <dbReference type="EMBL" id="KIP03830.1"/>
    </source>
</evidence>
<feature type="region of interest" description="Disordered" evidence="1">
    <location>
        <begin position="1"/>
        <end position="29"/>
    </location>
</feature>
<dbReference type="EMBL" id="KN840598">
    <property type="protein sequence ID" value="KIP03830.1"/>
    <property type="molecule type" value="Genomic_DNA"/>
</dbReference>
<dbReference type="STRING" id="745531.A0A0C3S607"/>
<protein>
    <submittedName>
        <fullName evidence="2">Uncharacterized protein</fullName>
    </submittedName>
</protein>
<evidence type="ECO:0000256" key="1">
    <source>
        <dbReference type="SAM" id="MobiDB-lite"/>
    </source>
</evidence>
<name>A0A0C3S607_PHLG1</name>
<feature type="region of interest" description="Disordered" evidence="1">
    <location>
        <begin position="365"/>
        <end position="384"/>
    </location>
</feature>
<gene>
    <name evidence="2" type="ORF">PHLGIDRAFT_495597</name>
</gene>
<reference evidence="2 3" key="1">
    <citation type="journal article" date="2014" name="PLoS Genet.">
        <title>Analysis of the Phlebiopsis gigantea genome, transcriptome and secretome provides insight into its pioneer colonization strategies of wood.</title>
        <authorList>
            <person name="Hori C."/>
            <person name="Ishida T."/>
            <person name="Igarashi K."/>
            <person name="Samejima M."/>
            <person name="Suzuki H."/>
            <person name="Master E."/>
            <person name="Ferreira P."/>
            <person name="Ruiz-Duenas F.J."/>
            <person name="Held B."/>
            <person name="Canessa P."/>
            <person name="Larrondo L.F."/>
            <person name="Schmoll M."/>
            <person name="Druzhinina I.S."/>
            <person name="Kubicek C.P."/>
            <person name="Gaskell J.A."/>
            <person name="Kersten P."/>
            <person name="St John F."/>
            <person name="Glasner J."/>
            <person name="Sabat G."/>
            <person name="Splinter BonDurant S."/>
            <person name="Syed K."/>
            <person name="Yadav J."/>
            <person name="Mgbeahuruike A.C."/>
            <person name="Kovalchuk A."/>
            <person name="Asiegbu F.O."/>
            <person name="Lackner G."/>
            <person name="Hoffmeister D."/>
            <person name="Rencoret J."/>
            <person name="Gutierrez A."/>
            <person name="Sun H."/>
            <person name="Lindquist E."/>
            <person name="Barry K."/>
            <person name="Riley R."/>
            <person name="Grigoriev I.V."/>
            <person name="Henrissat B."/>
            <person name="Kues U."/>
            <person name="Berka R.M."/>
            <person name="Martinez A.T."/>
            <person name="Covert S.F."/>
            <person name="Blanchette R.A."/>
            <person name="Cullen D."/>
        </authorList>
    </citation>
    <scope>NUCLEOTIDE SEQUENCE [LARGE SCALE GENOMIC DNA]</scope>
    <source>
        <strain evidence="2 3">11061_1 CR5-6</strain>
    </source>
</reference>
<keyword evidence="3" id="KW-1185">Reference proteome</keyword>
<feature type="region of interest" description="Disordered" evidence="1">
    <location>
        <begin position="456"/>
        <end position="479"/>
    </location>
</feature>
<dbReference type="AlphaFoldDB" id="A0A0C3S607"/>
<dbReference type="Proteomes" id="UP000053257">
    <property type="component" value="Unassembled WGS sequence"/>
</dbReference>
<feature type="region of interest" description="Disordered" evidence="1">
    <location>
        <begin position="333"/>
        <end position="358"/>
    </location>
</feature>
<dbReference type="OrthoDB" id="3270840at2759"/>
<feature type="region of interest" description="Disordered" evidence="1">
    <location>
        <begin position="122"/>
        <end position="150"/>
    </location>
</feature>
<organism evidence="2 3">
    <name type="scientific">Phlebiopsis gigantea (strain 11061_1 CR5-6)</name>
    <name type="common">White-rot fungus</name>
    <name type="synonym">Peniophora gigantea</name>
    <dbReference type="NCBI Taxonomy" id="745531"/>
    <lineage>
        <taxon>Eukaryota</taxon>
        <taxon>Fungi</taxon>
        <taxon>Dikarya</taxon>
        <taxon>Basidiomycota</taxon>
        <taxon>Agaricomycotina</taxon>
        <taxon>Agaricomycetes</taxon>
        <taxon>Polyporales</taxon>
        <taxon>Phanerochaetaceae</taxon>
        <taxon>Phlebiopsis</taxon>
    </lineage>
</organism>
<dbReference type="HOGENOM" id="CLU_042826_0_0_1"/>